<dbReference type="Proteomes" id="UP000886858">
    <property type="component" value="Unassembled WGS sequence"/>
</dbReference>
<evidence type="ECO:0000313" key="2">
    <source>
        <dbReference type="EMBL" id="HJA93198.1"/>
    </source>
</evidence>
<gene>
    <name evidence="2" type="ORF">H9717_08830</name>
</gene>
<reference evidence="2" key="1">
    <citation type="journal article" date="2021" name="PeerJ">
        <title>Extensive microbial diversity within the chicken gut microbiome revealed by metagenomics and culture.</title>
        <authorList>
            <person name="Gilroy R."/>
            <person name="Ravi A."/>
            <person name="Getino M."/>
            <person name="Pursley I."/>
            <person name="Horton D.L."/>
            <person name="Alikhan N.F."/>
            <person name="Baker D."/>
            <person name="Gharbi K."/>
            <person name="Hall N."/>
            <person name="Watson M."/>
            <person name="Adriaenssens E.M."/>
            <person name="Foster-Nyarko E."/>
            <person name="Jarju S."/>
            <person name="Secka A."/>
            <person name="Antonio M."/>
            <person name="Oren A."/>
            <person name="Chaudhuri R.R."/>
            <person name="La Ragione R."/>
            <person name="Hildebrand F."/>
            <person name="Pallen M.J."/>
        </authorList>
    </citation>
    <scope>NUCLEOTIDE SEQUENCE</scope>
    <source>
        <strain evidence="2">CHK179-7159</strain>
    </source>
</reference>
<dbReference type="Pfam" id="PF00239">
    <property type="entry name" value="Resolvase"/>
    <property type="match status" value="1"/>
</dbReference>
<proteinExistence type="predicted"/>
<feature type="domain" description="Resolvase/invertase-type recombinase catalytic" evidence="1">
    <location>
        <begin position="1"/>
        <end position="89"/>
    </location>
</feature>
<comment type="caution">
    <text evidence="2">The sequence shown here is derived from an EMBL/GenBank/DDBJ whole genome shotgun (WGS) entry which is preliminary data.</text>
</comment>
<dbReference type="InterPro" id="IPR036162">
    <property type="entry name" value="Resolvase-like_N_sf"/>
</dbReference>
<protein>
    <submittedName>
        <fullName evidence="2">Recombinase family protein</fullName>
    </submittedName>
</protein>
<evidence type="ECO:0000259" key="1">
    <source>
        <dbReference type="PROSITE" id="PS51736"/>
    </source>
</evidence>
<dbReference type="SUPFAM" id="SSF53041">
    <property type="entry name" value="Resolvase-like"/>
    <property type="match status" value="1"/>
</dbReference>
<sequence length="133" mass="15843">MFFYISRLSRLGRNYEEIIEQWRFITKEKKADIVVLDMPLLDTRQKNDNLTGRFIADMVLQIIAYVAQIERENTRVRQRKGIDAAMRRGVKFGRPQKEKPEEFELVYRLYLDGSYTIRSAAKELHVSHDTFLK</sequence>
<evidence type="ECO:0000313" key="3">
    <source>
        <dbReference type="Proteomes" id="UP000886858"/>
    </source>
</evidence>
<dbReference type="InterPro" id="IPR006119">
    <property type="entry name" value="Resolv_N"/>
</dbReference>
<accession>A0A9D2I7X0</accession>
<reference evidence="2" key="2">
    <citation type="submission" date="2021-04" db="EMBL/GenBank/DDBJ databases">
        <authorList>
            <person name="Gilroy R."/>
        </authorList>
    </citation>
    <scope>NUCLEOTIDE SEQUENCE</scope>
    <source>
        <strain evidence="2">CHK179-7159</strain>
    </source>
</reference>
<dbReference type="EMBL" id="DWYY01000093">
    <property type="protein sequence ID" value="HJA93198.1"/>
    <property type="molecule type" value="Genomic_DNA"/>
</dbReference>
<name>A0A9D2I7X0_9FIRM</name>
<dbReference type="PROSITE" id="PS51736">
    <property type="entry name" value="RECOMBINASES_3"/>
    <property type="match status" value="1"/>
</dbReference>
<dbReference type="GO" id="GO:0003677">
    <property type="term" value="F:DNA binding"/>
    <property type="evidence" value="ECO:0007669"/>
    <property type="project" value="InterPro"/>
</dbReference>
<organism evidence="2 3">
    <name type="scientific">Candidatus Eisenbergiella merdipullorum</name>
    <dbReference type="NCBI Taxonomy" id="2838553"/>
    <lineage>
        <taxon>Bacteria</taxon>
        <taxon>Bacillati</taxon>
        <taxon>Bacillota</taxon>
        <taxon>Clostridia</taxon>
        <taxon>Lachnospirales</taxon>
        <taxon>Lachnospiraceae</taxon>
        <taxon>Eisenbergiella</taxon>
    </lineage>
</organism>
<dbReference type="Gene3D" id="3.40.50.1390">
    <property type="entry name" value="Resolvase, N-terminal catalytic domain"/>
    <property type="match status" value="1"/>
</dbReference>
<dbReference type="AlphaFoldDB" id="A0A9D2I7X0"/>
<dbReference type="GO" id="GO:0000150">
    <property type="term" value="F:DNA strand exchange activity"/>
    <property type="evidence" value="ECO:0007669"/>
    <property type="project" value="InterPro"/>
</dbReference>